<comment type="caution">
    <text evidence="2">The sequence shown here is derived from an EMBL/GenBank/DDBJ whole genome shotgun (WGS) entry which is preliminary data.</text>
</comment>
<feature type="transmembrane region" description="Helical" evidence="1">
    <location>
        <begin position="115"/>
        <end position="134"/>
    </location>
</feature>
<sequence length="417" mass="47692">MTSTGYFWIWTFLFATLALVFLWFTMLRGRNSENEGISSDDENISFNNEGRRKRNSTFLLIWSLSMTIWFAGNAYLARSLEAMSEMMTYPAEFCAVLVIVIALHLCRNHEDIRKIIVLFLVRSIVAAIVTAVGWKFEYTTLMLVVLMFWNVDFLLSTADLLQAGSAKESSVESGVESTIRQGVKKVDKSKVESGVSPSGKTTLPAIFLTFFLPVAMIASFILSAVSPVLLPVFNPVFAQDSPLSAMKIIKNSKRFRSGFPVLKKEMQRLTREQLDKTTESGRNFLESIKGMSKDEIIVSARKYKTEFYNDNCRFRQQMYLKRRGFFEETINALPAVSDFARKALLQRIDADYEELKSFHEGKHAENMAFLDEIDENETLKGQKLTQAMEAFFSSQKDDARQFINQQKHNTEIDSRPR</sequence>
<reference evidence="2 3" key="1">
    <citation type="journal article" date="2017" name="ISME J.">
        <title>Potential for microbial H2 and metal transformations associated with novel bacteria and archaea in deep terrestrial subsurface sediments.</title>
        <authorList>
            <person name="Hernsdorf A.W."/>
            <person name="Amano Y."/>
            <person name="Miyakawa K."/>
            <person name="Ise K."/>
            <person name="Suzuki Y."/>
            <person name="Anantharaman K."/>
            <person name="Probst A."/>
            <person name="Burstein D."/>
            <person name="Thomas B.C."/>
            <person name="Banfield J.F."/>
        </authorList>
    </citation>
    <scope>NUCLEOTIDE SEQUENCE [LARGE SCALE GENOMIC DNA]</scope>
    <source>
        <strain evidence="2">HGW-Wallbacteria-1</strain>
    </source>
</reference>
<keyword evidence="1" id="KW-0472">Membrane</keyword>
<dbReference type="AlphaFoldDB" id="A0A2N1PIF6"/>
<feature type="transmembrane region" description="Helical" evidence="1">
    <location>
        <begin position="58"/>
        <end position="77"/>
    </location>
</feature>
<evidence type="ECO:0000256" key="1">
    <source>
        <dbReference type="SAM" id="Phobius"/>
    </source>
</evidence>
<evidence type="ECO:0000313" key="3">
    <source>
        <dbReference type="Proteomes" id="UP000233256"/>
    </source>
</evidence>
<feature type="transmembrane region" description="Helical" evidence="1">
    <location>
        <begin position="89"/>
        <end position="106"/>
    </location>
</feature>
<protein>
    <submittedName>
        <fullName evidence="2">Uncharacterized protein</fullName>
    </submittedName>
</protein>
<dbReference type="Proteomes" id="UP000233256">
    <property type="component" value="Unassembled WGS sequence"/>
</dbReference>
<feature type="transmembrane region" description="Helical" evidence="1">
    <location>
        <begin position="140"/>
        <end position="161"/>
    </location>
</feature>
<feature type="transmembrane region" description="Helical" evidence="1">
    <location>
        <begin position="205"/>
        <end position="230"/>
    </location>
</feature>
<keyword evidence="1" id="KW-0812">Transmembrane</keyword>
<gene>
    <name evidence="2" type="ORF">CVV64_20165</name>
</gene>
<feature type="transmembrane region" description="Helical" evidence="1">
    <location>
        <begin position="6"/>
        <end position="24"/>
    </location>
</feature>
<dbReference type="EMBL" id="PGXC01000064">
    <property type="protein sequence ID" value="PKK88123.1"/>
    <property type="molecule type" value="Genomic_DNA"/>
</dbReference>
<organism evidence="2 3">
    <name type="scientific">Candidatus Wallbacteria bacterium HGW-Wallbacteria-1</name>
    <dbReference type="NCBI Taxonomy" id="2013854"/>
    <lineage>
        <taxon>Bacteria</taxon>
        <taxon>Candidatus Walliibacteriota</taxon>
    </lineage>
</organism>
<name>A0A2N1PIF6_9BACT</name>
<keyword evidence="1" id="KW-1133">Transmembrane helix</keyword>
<proteinExistence type="predicted"/>
<accession>A0A2N1PIF6</accession>
<evidence type="ECO:0000313" key="2">
    <source>
        <dbReference type="EMBL" id="PKK88123.1"/>
    </source>
</evidence>